<feature type="region of interest" description="Disordered" evidence="8">
    <location>
        <begin position="1142"/>
        <end position="1189"/>
    </location>
</feature>
<keyword evidence="6" id="KW-0103">Bromodomain</keyword>
<dbReference type="GO" id="GO:0016887">
    <property type="term" value="F:ATP hydrolysis activity"/>
    <property type="evidence" value="ECO:0007669"/>
    <property type="project" value="InterPro"/>
</dbReference>
<evidence type="ECO:0000313" key="10">
    <source>
        <dbReference type="EMBL" id="EPS99772.1"/>
    </source>
</evidence>
<evidence type="ECO:0000256" key="7">
    <source>
        <dbReference type="ARBA" id="ARBA00023242"/>
    </source>
</evidence>
<feature type="compositionally biased region" description="Basic and acidic residues" evidence="8">
    <location>
        <begin position="1161"/>
        <end position="1172"/>
    </location>
</feature>
<keyword evidence="4" id="KW-0378">Hydrolase</keyword>
<dbReference type="PROSITE" id="PS00674">
    <property type="entry name" value="AAA"/>
    <property type="match status" value="1"/>
</dbReference>
<comment type="subcellular location">
    <subcellularLocation>
        <location evidence="1">Nucleus</location>
    </subcellularLocation>
</comment>
<dbReference type="GO" id="GO:0005634">
    <property type="term" value="C:nucleus"/>
    <property type="evidence" value="ECO:0007669"/>
    <property type="project" value="UniProtKB-SubCell"/>
</dbReference>
<dbReference type="PANTHER" id="PTHR23069">
    <property type="entry name" value="AAA DOMAIN-CONTAINING"/>
    <property type="match status" value="1"/>
</dbReference>
<dbReference type="FunCoup" id="S8E4Y5">
    <property type="interactions" value="564"/>
</dbReference>
<protein>
    <recommendedName>
        <fullName evidence="9">AAA+ ATPase domain-containing protein</fullName>
    </recommendedName>
</protein>
<evidence type="ECO:0000256" key="3">
    <source>
        <dbReference type="ARBA" id="ARBA00022741"/>
    </source>
</evidence>
<feature type="compositionally biased region" description="Basic residues" evidence="8">
    <location>
        <begin position="172"/>
        <end position="183"/>
    </location>
</feature>
<sequence length="1422" mass="157119">MAPSTRSSARVRADSNASGSEYHESNASMDVDEEQVVADKDQPEGPQPEYGHTKRGRKVVRKSYKESDVSEGDDPLLLDPDSAPPPKQEDNEGSEEDAAPYALRARPKRSKNLTDFVETDEEEDEDEDAAPGYKTRSKSRNGNGGGDPRTNGRNARITRRQTARPKASTSRPSRKRVTTRRTRVSADDEGYEDVPSSGSADADGSLDDAPRTSSDHELDGEADAEGEVDADAEVDQEQGQGSKGYALRKRDPGLSYAVPLLLEEPPSQPQKSRSTGYQPRGRNGAGKSKVPGWSATGAELGRFLGVPQAGDDSDSDFPTRTPRKQPFGAGGMGGMFAGGAGGLLGDIGAAGTPSNLGKVGDATLADADPLGVNQNVTFNEVGGLDDHINSLKEMTLLPLLYPEVFQQFDLTPPRGVLFHGPPGTGKTLLARALAASCRSDGKKISFFMRKGADCLSKWVGEAERQLRLLFEEARNQQPSIIFFDEIDGLAPVRSSKQDQIHASIVSTLLALMDGMDGRGQVIVIGATNRPDAIDPALRRPGRFDREFYFPLPSLEARERILRIMTKKWADWDGEVGETNVKGLAKLTKGYGGADLRALCTEAALNAVQRRYPQIYKTNDRLLLKPETIAVELRDFMIAIKKLVPSSARSVSSAAAPLPPQLEPLLQQSLENMKEVIAKVLPVSKKRTALEEAEWEDESGEGALDRELMLQSMETLRIYRPRVVLHGSVGMGQAYVASAVLHHLEGYHVQSLDLGSLMGDSTRTPEAAIVQLFVEAKRHQPSVVYIPSLVGWCAAVSETTRTTVRAMLDTLAPTDPVLLLAVVDGSFLSLPRDVRAWFGPTRDNRVQLTSSTPAQREQFFEGLLKDVQRPPNHFPDGVKRKKRILEELPIAPPLEPRQPTAAELAVQEENDQRIITLLRYRLGPILQELKRKFKRFTKRAMEEYNYDFNVVHREVEVVTTTVEILTNGDGVIDINEEQRTEHVDGPQVNGLNGAHESAPELPPPPPPQPQLYDMDLERMHLELYRDRYLTPDDFLDDIRKIVHNADVRIQEDPDRLLRAQAMLTAAEVSINDFDPSFRLECQRMAVRERRRRDEYRKNKEKEREKEKEAQAAEAAQQAPRRSARHNGLPLDFSIPDITLIEKRNKRHRSTSAVATASEDENGDRASKRSRIEGESMANESAVRESPEKAAGVRFADDMERGQSSTMAIPQVNGFLGKVPELHVEPAPVSQVAQSDVTQPREEPEPPRRCGGFDPSLLNPLPSPQGLIQPGSSTATLDVQNNPFLSLDPPSFAHFAPPAAQADALSPQSTMAVDPPPVDEPVSTQDMQTTQSDVAMEIQRTPSPVPEFVVDEYRLYELQRVLRDDTAFLTVEQLEQLRATCLGCVWRHRSQWDRTELLSELMENVRVFVEEVSTDDMDAPSPGQ</sequence>
<dbReference type="GO" id="GO:0006334">
    <property type="term" value="P:nucleosome assembly"/>
    <property type="evidence" value="ECO:0007669"/>
    <property type="project" value="TreeGrafter"/>
</dbReference>
<keyword evidence="3" id="KW-0547">Nucleotide-binding</keyword>
<dbReference type="EMBL" id="KE504154">
    <property type="protein sequence ID" value="EPS99772.1"/>
    <property type="molecule type" value="Genomic_DNA"/>
</dbReference>
<dbReference type="InterPro" id="IPR027417">
    <property type="entry name" value="P-loop_NTPase"/>
</dbReference>
<evidence type="ECO:0000256" key="4">
    <source>
        <dbReference type="ARBA" id="ARBA00022801"/>
    </source>
</evidence>
<dbReference type="OrthoDB" id="5421at2759"/>
<dbReference type="InterPro" id="IPR003960">
    <property type="entry name" value="ATPase_AAA_CS"/>
</dbReference>
<evidence type="ECO:0000256" key="1">
    <source>
        <dbReference type="ARBA" id="ARBA00004123"/>
    </source>
</evidence>
<evidence type="ECO:0000256" key="5">
    <source>
        <dbReference type="ARBA" id="ARBA00022840"/>
    </source>
</evidence>
<feature type="region of interest" description="Disordered" evidence="8">
    <location>
        <begin position="1224"/>
        <end position="1251"/>
    </location>
</feature>
<comment type="similarity">
    <text evidence="2">Belongs to the AAA ATPase family.</text>
</comment>
<evidence type="ECO:0000256" key="2">
    <source>
        <dbReference type="ARBA" id="ARBA00006914"/>
    </source>
</evidence>
<keyword evidence="11" id="KW-1185">Reference proteome</keyword>
<dbReference type="STRING" id="743788.S8E4Y5"/>
<proteinExistence type="inferred from homology"/>
<evidence type="ECO:0000259" key="9">
    <source>
        <dbReference type="SMART" id="SM00382"/>
    </source>
</evidence>
<feature type="domain" description="AAA+ ATPase" evidence="9">
    <location>
        <begin position="412"/>
        <end position="553"/>
    </location>
</feature>
<dbReference type="InterPro" id="IPR045199">
    <property type="entry name" value="ATAD2-like"/>
</dbReference>
<feature type="compositionally biased region" description="Acidic residues" evidence="8">
    <location>
        <begin position="220"/>
        <end position="236"/>
    </location>
</feature>
<dbReference type="GO" id="GO:0005524">
    <property type="term" value="F:ATP binding"/>
    <property type="evidence" value="ECO:0007669"/>
    <property type="project" value="UniProtKB-KW"/>
</dbReference>
<evidence type="ECO:0000256" key="8">
    <source>
        <dbReference type="SAM" id="MobiDB-lite"/>
    </source>
</evidence>
<gene>
    <name evidence="10" type="ORF">FOMPIDRAFT_1147141</name>
</gene>
<dbReference type="SMART" id="SM00382">
    <property type="entry name" value="AAA"/>
    <property type="match status" value="1"/>
</dbReference>
<dbReference type="InterPro" id="IPR003593">
    <property type="entry name" value="AAA+_ATPase"/>
</dbReference>
<name>S8E4Y5_FOMSC</name>
<feature type="compositionally biased region" description="Basic residues" evidence="8">
    <location>
        <begin position="53"/>
        <end position="62"/>
    </location>
</feature>
<dbReference type="InterPro" id="IPR003959">
    <property type="entry name" value="ATPase_AAA_core"/>
</dbReference>
<dbReference type="Pfam" id="PF00004">
    <property type="entry name" value="AAA"/>
    <property type="match status" value="2"/>
</dbReference>
<dbReference type="Gene3D" id="1.10.8.60">
    <property type="match status" value="1"/>
</dbReference>
<feature type="region of interest" description="Disordered" evidence="8">
    <location>
        <begin position="983"/>
        <end position="1004"/>
    </location>
</feature>
<keyword evidence="5" id="KW-0067">ATP-binding</keyword>
<accession>S8E4Y5</accession>
<dbReference type="GO" id="GO:0042393">
    <property type="term" value="F:histone binding"/>
    <property type="evidence" value="ECO:0007669"/>
    <property type="project" value="TreeGrafter"/>
</dbReference>
<dbReference type="FunFam" id="3.40.50.300:FF:001218">
    <property type="entry name" value="AAA family ATPase, putative"/>
    <property type="match status" value="1"/>
</dbReference>
<feature type="compositionally biased region" description="Low complexity" evidence="8">
    <location>
        <begin position="1297"/>
        <end position="1306"/>
    </location>
</feature>
<feature type="compositionally biased region" description="Basic and acidic residues" evidence="8">
    <location>
        <begin position="1237"/>
        <end position="1246"/>
    </location>
</feature>
<dbReference type="InterPro" id="IPR036427">
    <property type="entry name" value="Bromodomain-like_sf"/>
</dbReference>
<dbReference type="GO" id="GO:0045815">
    <property type="term" value="P:transcription initiation-coupled chromatin remodeling"/>
    <property type="evidence" value="ECO:0007669"/>
    <property type="project" value="TreeGrafter"/>
</dbReference>
<dbReference type="Pfam" id="PF17862">
    <property type="entry name" value="AAA_lid_3"/>
    <property type="match status" value="1"/>
</dbReference>
<dbReference type="InParanoid" id="S8E4Y5"/>
<reference evidence="10 11" key="1">
    <citation type="journal article" date="2012" name="Science">
        <title>The Paleozoic origin of enzymatic lignin decomposition reconstructed from 31 fungal genomes.</title>
        <authorList>
            <person name="Floudas D."/>
            <person name="Binder M."/>
            <person name="Riley R."/>
            <person name="Barry K."/>
            <person name="Blanchette R.A."/>
            <person name="Henrissat B."/>
            <person name="Martinez A.T."/>
            <person name="Otillar R."/>
            <person name="Spatafora J.W."/>
            <person name="Yadav J.S."/>
            <person name="Aerts A."/>
            <person name="Benoit I."/>
            <person name="Boyd A."/>
            <person name="Carlson A."/>
            <person name="Copeland A."/>
            <person name="Coutinho P.M."/>
            <person name="de Vries R.P."/>
            <person name="Ferreira P."/>
            <person name="Findley K."/>
            <person name="Foster B."/>
            <person name="Gaskell J."/>
            <person name="Glotzer D."/>
            <person name="Gorecki P."/>
            <person name="Heitman J."/>
            <person name="Hesse C."/>
            <person name="Hori C."/>
            <person name="Igarashi K."/>
            <person name="Jurgens J.A."/>
            <person name="Kallen N."/>
            <person name="Kersten P."/>
            <person name="Kohler A."/>
            <person name="Kuees U."/>
            <person name="Kumar T.K.A."/>
            <person name="Kuo A."/>
            <person name="LaButti K."/>
            <person name="Larrondo L.F."/>
            <person name="Lindquist E."/>
            <person name="Ling A."/>
            <person name="Lombard V."/>
            <person name="Lucas S."/>
            <person name="Lundell T."/>
            <person name="Martin R."/>
            <person name="McLaughlin D.J."/>
            <person name="Morgenstern I."/>
            <person name="Morin E."/>
            <person name="Murat C."/>
            <person name="Nagy L.G."/>
            <person name="Nolan M."/>
            <person name="Ohm R.A."/>
            <person name="Patyshakuliyeva A."/>
            <person name="Rokas A."/>
            <person name="Ruiz-Duenas F.J."/>
            <person name="Sabat G."/>
            <person name="Salamov A."/>
            <person name="Samejima M."/>
            <person name="Schmutz J."/>
            <person name="Slot J.C."/>
            <person name="St John F."/>
            <person name="Stenlid J."/>
            <person name="Sun H."/>
            <person name="Sun S."/>
            <person name="Syed K."/>
            <person name="Tsang A."/>
            <person name="Wiebenga A."/>
            <person name="Young D."/>
            <person name="Pisabarro A."/>
            <person name="Eastwood D.C."/>
            <person name="Martin F."/>
            <person name="Cullen D."/>
            <person name="Grigoriev I.V."/>
            <person name="Hibbett D.S."/>
        </authorList>
    </citation>
    <scope>NUCLEOTIDE SEQUENCE</scope>
    <source>
        <strain evidence="11">FP-58527</strain>
    </source>
</reference>
<dbReference type="GO" id="GO:0003682">
    <property type="term" value="F:chromatin binding"/>
    <property type="evidence" value="ECO:0007669"/>
    <property type="project" value="TreeGrafter"/>
</dbReference>
<dbReference type="eggNOG" id="KOG0732">
    <property type="taxonomic scope" value="Eukaryota"/>
</dbReference>
<dbReference type="FunFam" id="3.40.50.300:FF:000061">
    <property type="entry name" value="ATPase family, AAA domain-containing 2"/>
    <property type="match status" value="1"/>
</dbReference>
<evidence type="ECO:0000256" key="6">
    <source>
        <dbReference type="ARBA" id="ARBA00023117"/>
    </source>
</evidence>
<dbReference type="Proteomes" id="UP000015241">
    <property type="component" value="Unassembled WGS sequence"/>
</dbReference>
<dbReference type="HOGENOM" id="CLU_000536_5_2_1"/>
<keyword evidence="7" id="KW-0539">Nucleus</keyword>
<feature type="compositionally biased region" description="Low complexity" evidence="8">
    <location>
        <begin position="1110"/>
        <end position="1119"/>
    </location>
</feature>
<dbReference type="Gene3D" id="3.40.50.300">
    <property type="entry name" value="P-loop containing nucleotide triphosphate hydrolases"/>
    <property type="match status" value="2"/>
</dbReference>
<dbReference type="PANTHER" id="PTHR23069:SF0">
    <property type="entry name" value="TAT-BINDING HOMOLOG 7"/>
    <property type="match status" value="1"/>
</dbReference>
<dbReference type="GO" id="GO:0006337">
    <property type="term" value="P:nucleosome disassembly"/>
    <property type="evidence" value="ECO:0007669"/>
    <property type="project" value="TreeGrafter"/>
</dbReference>
<dbReference type="SUPFAM" id="SSF47370">
    <property type="entry name" value="Bromodomain"/>
    <property type="match status" value="1"/>
</dbReference>
<feature type="region of interest" description="Disordered" evidence="8">
    <location>
        <begin position="1297"/>
        <end position="1322"/>
    </location>
</feature>
<organism evidence="10 11">
    <name type="scientific">Fomitopsis schrenkii</name>
    <name type="common">Brown rot fungus</name>
    <dbReference type="NCBI Taxonomy" id="2126942"/>
    <lineage>
        <taxon>Eukaryota</taxon>
        <taxon>Fungi</taxon>
        <taxon>Dikarya</taxon>
        <taxon>Basidiomycota</taxon>
        <taxon>Agaricomycotina</taxon>
        <taxon>Agaricomycetes</taxon>
        <taxon>Polyporales</taxon>
        <taxon>Fomitopsis</taxon>
    </lineage>
</organism>
<feature type="region of interest" description="Disordered" evidence="8">
    <location>
        <begin position="1"/>
        <end position="330"/>
    </location>
</feature>
<dbReference type="InterPro" id="IPR041569">
    <property type="entry name" value="AAA_lid_3"/>
</dbReference>
<dbReference type="SUPFAM" id="SSF52540">
    <property type="entry name" value="P-loop containing nucleoside triphosphate hydrolases"/>
    <property type="match status" value="2"/>
</dbReference>
<feature type="region of interest" description="Disordered" evidence="8">
    <location>
        <begin position="1087"/>
        <end position="1128"/>
    </location>
</feature>
<evidence type="ECO:0000313" key="11">
    <source>
        <dbReference type="Proteomes" id="UP000015241"/>
    </source>
</evidence>
<feature type="compositionally biased region" description="Basic and acidic residues" evidence="8">
    <location>
        <begin position="208"/>
        <end position="219"/>
    </location>
</feature>
<feature type="compositionally biased region" description="Basic and acidic residues" evidence="8">
    <location>
        <begin position="1087"/>
        <end position="1109"/>
    </location>
</feature>
<feature type="compositionally biased region" description="Acidic residues" evidence="8">
    <location>
        <begin position="117"/>
        <end position="129"/>
    </location>
</feature>